<proteinExistence type="predicted"/>
<sequence length="615" mass="65248">MWRGLLLSCLLLSSAAAAGDILVFPSGDDSDPLTSSDLPGAISLARTLPAPVTISLPTSSPILLTSAIVLDSRDSGTSFISRSTTDSAVISGGVHLSSFTACPDASHLQCTAAPVNAQPRHLLIDDRRAPRAVGSDELLGYFTKPTADSYVLPAAAASDPVVQSWLASSGTAAPELVYTAKGSPWTESRCAVASTSLSSSGEVEVVMQQPCFSSVQNKPCSQGTSEPDHVENTHYTDLSPGQFFLDSSRNVIMYYPLPSETDMSAATAIMPTLEVLLSATSASDLSFTNITFAHATYARPNSPLGYVEQQSGALVDHPSNPPDCVDYEWIPTTSNLLFSGCTDVTLTGCTFLHLSAVAVEFSGGAHNNVVDACKFEDIGGAAVQIGHYDTYAETDASKQEQSNKVTNSLMERCAAELHGHAAVSVGYSMGTEISNNHISTVYYTGVSIGWGWSRELDTYASNNVVANNLIDGFKLQGSYPDASLGDGGGIYALGPQQNSTMTGNWLNNMGGGLGGGAFYPDEGSAYWKIDHNVFSNATLCSDDCEWLHIWNPSIHDISVSTCWTDTATQQNQGTDTTVEDIVVVDQGTPREDWPEAAQDVMNNAGPPKDAWFYDE</sequence>
<gene>
    <name evidence="2" type="ORF">TeGR_g10193</name>
</gene>
<evidence type="ECO:0000256" key="1">
    <source>
        <dbReference type="SAM" id="SignalP"/>
    </source>
</evidence>
<dbReference type="SUPFAM" id="SSF51126">
    <property type="entry name" value="Pectin lyase-like"/>
    <property type="match status" value="1"/>
</dbReference>
<keyword evidence="3" id="KW-1185">Reference proteome</keyword>
<dbReference type="EMBL" id="BRYB01006201">
    <property type="protein sequence ID" value="GMI51765.1"/>
    <property type="molecule type" value="Genomic_DNA"/>
</dbReference>
<dbReference type="InterPro" id="IPR011050">
    <property type="entry name" value="Pectin_lyase_fold/virulence"/>
</dbReference>
<dbReference type="InterPro" id="IPR006626">
    <property type="entry name" value="PbH1"/>
</dbReference>
<dbReference type="PANTHER" id="PTHR36453:SF1">
    <property type="entry name" value="RIGHT HANDED BETA HELIX DOMAIN-CONTAINING PROTEIN"/>
    <property type="match status" value="1"/>
</dbReference>
<evidence type="ECO:0000313" key="3">
    <source>
        <dbReference type="Proteomes" id="UP001165060"/>
    </source>
</evidence>
<dbReference type="PANTHER" id="PTHR36453">
    <property type="entry name" value="SECRETED PROTEIN-RELATED"/>
    <property type="match status" value="1"/>
</dbReference>
<organism evidence="2 3">
    <name type="scientific">Tetraparma gracilis</name>
    <dbReference type="NCBI Taxonomy" id="2962635"/>
    <lineage>
        <taxon>Eukaryota</taxon>
        <taxon>Sar</taxon>
        <taxon>Stramenopiles</taxon>
        <taxon>Ochrophyta</taxon>
        <taxon>Bolidophyceae</taxon>
        <taxon>Parmales</taxon>
        <taxon>Triparmaceae</taxon>
        <taxon>Tetraparma</taxon>
    </lineage>
</organism>
<reference evidence="2 3" key="1">
    <citation type="journal article" date="2023" name="Commun. Biol.">
        <title>Genome analysis of Parmales, the sister group of diatoms, reveals the evolutionary specialization of diatoms from phago-mixotrophs to photoautotrophs.</title>
        <authorList>
            <person name="Ban H."/>
            <person name="Sato S."/>
            <person name="Yoshikawa S."/>
            <person name="Yamada K."/>
            <person name="Nakamura Y."/>
            <person name="Ichinomiya M."/>
            <person name="Sato N."/>
            <person name="Blanc-Mathieu R."/>
            <person name="Endo H."/>
            <person name="Kuwata A."/>
            <person name="Ogata H."/>
        </authorList>
    </citation>
    <scope>NUCLEOTIDE SEQUENCE [LARGE SCALE GENOMIC DNA]</scope>
</reference>
<dbReference type="Proteomes" id="UP001165060">
    <property type="component" value="Unassembled WGS sequence"/>
</dbReference>
<feature type="chain" id="PRO_5046502648" description="Right handed beta helix domain-containing protein" evidence="1">
    <location>
        <begin position="18"/>
        <end position="615"/>
    </location>
</feature>
<protein>
    <recommendedName>
        <fullName evidence="4">Right handed beta helix domain-containing protein</fullName>
    </recommendedName>
</protein>
<dbReference type="Gene3D" id="2.160.20.10">
    <property type="entry name" value="Single-stranded right-handed beta-helix, Pectin lyase-like"/>
    <property type="match status" value="1"/>
</dbReference>
<comment type="caution">
    <text evidence="2">The sequence shown here is derived from an EMBL/GenBank/DDBJ whole genome shotgun (WGS) entry which is preliminary data.</text>
</comment>
<dbReference type="SMART" id="SM00710">
    <property type="entry name" value="PbH1"/>
    <property type="match status" value="4"/>
</dbReference>
<keyword evidence="1" id="KW-0732">Signal</keyword>
<evidence type="ECO:0008006" key="4">
    <source>
        <dbReference type="Google" id="ProtNLM"/>
    </source>
</evidence>
<dbReference type="InterPro" id="IPR012334">
    <property type="entry name" value="Pectin_lyas_fold"/>
</dbReference>
<accession>A0ABQ6N9D4</accession>
<name>A0ABQ6N9D4_9STRA</name>
<evidence type="ECO:0000313" key="2">
    <source>
        <dbReference type="EMBL" id="GMI51765.1"/>
    </source>
</evidence>
<feature type="signal peptide" evidence="1">
    <location>
        <begin position="1"/>
        <end position="17"/>
    </location>
</feature>